<comment type="caution">
    <text evidence="3">The sequence shown here is derived from an EMBL/GenBank/DDBJ whole genome shotgun (WGS) entry which is preliminary data.</text>
</comment>
<feature type="transmembrane region" description="Helical" evidence="2">
    <location>
        <begin position="202"/>
        <end position="221"/>
    </location>
</feature>
<keyword evidence="2" id="KW-1133">Transmembrane helix</keyword>
<evidence type="ECO:0000256" key="1">
    <source>
        <dbReference type="SAM" id="MobiDB-lite"/>
    </source>
</evidence>
<sequence>MLSVVGVGEDEQQILTMSKLSFVPRMLPGAQHLLKPQRPRVLAPSIARATGVWSGFDRDYIGHLAHVIIGGAPKTFEVRCIRIRRDFRESATAIKTTGPLALLALFGFLLALGLIALAAVYRDGYALIAVVLVSLASTLGGIAYHGKIPLDPRPSELNVLKGDVVVRWPNGSFTVVKCSQMVAEQLFFGPDTIFYNIRNRHLFRLTTVLAMAHLFLGSILIANATAILQLAFVATYAILILSYGVVSALPPRIHWTSAVFHVEEEGFEDDEDADNDSFTQALWKVIVLTQAIQWVARGDAAPRTRVWSYWLEEAIEKAKGHARELEDENGITRWKVPDWDPQQALREALEDPELNPDLPASSKRM</sequence>
<protein>
    <submittedName>
        <fullName evidence="3">Uncharacterized protein</fullName>
    </submittedName>
</protein>
<name>A0A9P4LZA3_9PEZI</name>
<proteinExistence type="predicted"/>
<dbReference type="EMBL" id="ML978723">
    <property type="protein sequence ID" value="KAF2086758.1"/>
    <property type="molecule type" value="Genomic_DNA"/>
</dbReference>
<evidence type="ECO:0000256" key="2">
    <source>
        <dbReference type="SAM" id="Phobius"/>
    </source>
</evidence>
<dbReference type="OrthoDB" id="5412502at2759"/>
<organism evidence="3 4">
    <name type="scientific">Saccharata proteae CBS 121410</name>
    <dbReference type="NCBI Taxonomy" id="1314787"/>
    <lineage>
        <taxon>Eukaryota</taxon>
        <taxon>Fungi</taxon>
        <taxon>Dikarya</taxon>
        <taxon>Ascomycota</taxon>
        <taxon>Pezizomycotina</taxon>
        <taxon>Dothideomycetes</taxon>
        <taxon>Dothideomycetes incertae sedis</taxon>
        <taxon>Botryosphaeriales</taxon>
        <taxon>Saccharataceae</taxon>
        <taxon>Saccharata</taxon>
    </lineage>
</organism>
<dbReference type="Proteomes" id="UP000799776">
    <property type="component" value="Unassembled WGS sequence"/>
</dbReference>
<feature type="transmembrane region" description="Helical" evidence="2">
    <location>
        <begin position="100"/>
        <end position="119"/>
    </location>
</feature>
<feature type="region of interest" description="Disordered" evidence="1">
    <location>
        <begin position="345"/>
        <end position="365"/>
    </location>
</feature>
<feature type="transmembrane region" description="Helical" evidence="2">
    <location>
        <begin position="125"/>
        <end position="144"/>
    </location>
</feature>
<accession>A0A9P4LZA3</accession>
<evidence type="ECO:0000313" key="4">
    <source>
        <dbReference type="Proteomes" id="UP000799776"/>
    </source>
</evidence>
<gene>
    <name evidence="3" type="ORF">K490DRAFT_43781</name>
</gene>
<evidence type="ECO:0000313" key="3">
    <source>
        <dbReference type="EMBL" id="KAF2086758.1"/>
    </source>
</evidence>
<keyword evidence="2" id="KW-0472">Membrane</keyword>
<feature type="transmembrane region" description="Helical" evidence="2">
    <location>
        <begin position="227"/>
        <end position="246"/>
    </location>
</feature>
<keyword evidence="4" id="KW-1185">Reference proteome</keyword>
<reference evidence="3" key="1">
    <citation type="journal article" date="2020" name="Stud. Mycol.">
        <title>101 Dothideomycetes genomes: a test case for predicting lifestyles and emergence of pathogens.</title>
        <authorList>
            <person name="Haridas S."/>
            <person name="Albert R."/>
            <person name="Binder M."/>
            <person name="Bloem J."/>
            <person name="Labutti K."/>
            <person name="Salamov A."/>
            <person name="Andreopoulos B."/>
            <person name="Baker S."/>
            <person name="Barry K."/>
            <person name="Bills G."/>
            <person name="Bluhm B."/>
            <person name="Cannon C."/>
            <person name="Castanera R."/>
            <person name="Culley D."/>
            <person name="Daum C."/>
            <person name="Ezra D."/>
            <person name="Gonzalez J."/>
            <person name="Henrissat B."/>
            <person name="Kuo A."/>
            <person name="Liang C."/>
            <person name="Lipzen A."/>
            <person name="Lutzoni F."/>
            <person name="Magnuson J."/>
            <person name="Mondo S."/>
            <person name="Nolan M."/>
            <person name="Ohm R."/>
            <person name="Pangilinan J."/>
            <person name="Park H.-J."/>
            <person name="Ramirez L."/>
            <person name="Alfaro M."/>
            <person name="Sun H."/>
            <person name="Tritt A."/>
            <person name="Yoshinaga Y."/>
            <person name="Zwiers L.-H."/>
            <person name="Turgeon B."/>
            <person name="Goodwin S."/>
            <person name="Spatafora J."/>
            <person name="Crous P."/>
            <person name="Grigoriev I."/>
        </authorList>
    </citation>
    <scope>NUCLEOTIDE SEQUENCE</scope>
    <source>
        <strain evidence="3">CBS 121410</strain>
    </source>
</reference>
<keyword evidence="2" id="KW-0812">Transmembrane</keyword>
<dbReference type="AlphaFoldDB" id="A0A9P4LZA3"/>